<protein>
    <submittedName>
        <fullName evidence="1">Uncharacterized protein</fullName>
    </submittedName>
</protein>
<dbReference type="AlphaFoldDB" id="A0ABD2ZDU1"/>
<dbReference type="EMBL" id="JBJUIK010000010">
    <property type="protein sequence ID" value="KAL3517253.1"/>
    <property type="molecule type" value="Genomic_DNA"/>
</dbReference>
<evidence type="ECO:0000313" key="1">
    <source>
        <dbReference type="EMBL" id="KAL3517253.1"/>
    </source>
</evidence>
<sequence>MELKNLNSLIERTWDLHIRMNERIHYESVSFCKQCLFCCGIAETKVEERRRLIAIRDSLKDFQDMLVFVQTLESSKQQHENAAFARLEASRLLLVEKINQFPVNGKEVDVLEELNIWCLFNPWNWYKTAKMAIKLVVVSTLVSSSIDVYRSRQHFIRPPKKILWPKDRQMIAGKTEFLLKDDSISHIDVVQGRG</sequence>
<dbReference type="PANTHER" id="PTHR33600:SF5">
    <property type="entry name" value="PLASTID DIVISION PROTEIN PDV1"/>
    <property type="match status" value="1"/>
</dbReference>
<reference evidence="1 2" key="1">
    <citation type="submission" date="2024-11" db="EMBL/GenBank/DDBJ databases">
        <title>A near-complete genome assembly of Cinchona calisaya.</title>
        <authorList>
            <person name="Lian D.C."/>
            <person name="Zhao X.W."/>
            <person name="Wei L."/>
        </authorList>
    </citation>
    <scope>NUCLEOTIDE SEQUENCE [LARGE SCALE GENOMIC DNA]</scope>
    <source>
        <tissue evidence="1">Nenye</tissue>
    </source>
</reference>
<name>A0ABD2ZDU1_9GENT</name>
<evidence type="ECO:0000313" key="2">
    <source>
        <dbReference type="Proteomes" id="UP001630127"/>
    </source>
</evidence>
<organism evidence="1 2">
    <name type="scientific">Cinchona calisaya</name>
    <dbReference type="NCBI Taxonomy" id="153742"/>
    <lineage>
        <taxon>Eukaryota</taxon>
        <taxon>Viridiplantae</taxon>
        <taxon>Streptophyta</taxon>
        <taxon>Embryophyta</taxon>
        <taxon>Tracheophyta</taxon>
        <taxon>Spermatophyta</taxon>
        <taxon>Magnoliopsida</taxon>
        <taxon>eudicotyledons</taxon>
        <taxon>Gunneridae</taxon>
        <taxon>Pentapetalae</taxon>
        <taxon>asterids</taxon>
        <taxon>lamiids</taxon>
        <taxon>Gentianales</taxon>
        <taxon>Rubiaceae</taxon>
        <taxon>Cinchonoideae</taxon>
        <taxon>Cinchoneae</taxon>
        <taxon>Cinchona</taxon>
    </lineage>
</organism>
<dbReference type="PANTHER" id="PTHR33600">
    <property type="entry name" value="PLASTID DIVISION PROTEIN PDV2"/>
    <property type="match status" value="1"/>
</dbReference>
<proteinExistence type="predicted"/>
<keyword evidence="2" id="KW-1185">Reference proteome</keyword>
<dbReference type="Proteomes" id="UP001630127">
    <property type="component" value="Unassembled WGS sequence"/>
</dbReference>
<gene>
    <name evidence="1" type="ORF">ACH5RR_024155</name>
</gene>
<accession>A0ABD2ZDU1</accession>
<comment type="caution">
    <text evidence="1">The sequence shown here is derived from an EMBL/GenBank/DDBJ whole genome shotgun (WGS) entry which is preliminary data.</text>
</comment>
<dbReference type="InterPro" id="IPR038939">
    <property type="entry name" value="PDV1/PDV2"/>
</dbReference>